<feature type="region of interest" description="Disordered" evidence="1">
    <location>
        <begin position="31"/>
        <end position="52"/>
    </location>
</feature>
<evidence type="ECO:0000313" key="3">
    <source>
        <dbReference type="Proteomes" id="UP000010998"/>
    </source>
</evidence>
<dbReference type="Proteomes" id="UP000010998">
    <property type="component" value="Chromosome"/>
</dbReference>
<gene>
    <name evidence="2" type="ordered locus">Mesau_02754</name>
</gene>
<dbReference type="STRING" id="754035.Mesau_02754"/>
<dbReference type="KEGG" id="mam:Mesau_02754"/>
<protein>
    <submittedName>
        <fullName evidence="2">Uncharacterized protein</fullName>
    </submittedName>
</protein>
<dbReference type="HOGENOM" id="CLU_3081623_0_0_5"/>
<proteinExistence type="predicted"/>
<evidence type="ECO:0000313" key="2">
    <source>
        <dbReference type="EMBL" id="AGB45156.1"/>
    </source>
</evidence>
<organism evidence="2 3">
    <name type="scientific">Mesorhizobium australicum (strain HAMBI 3006 / LMG 24608 / WSM2073)</name>
    <dbReference type="NCBI Taxonomy" id="754035"/>
    <lineage>
        <taxon>Bacteria</taxon>
        <taxon>Pseudomonadati</taxon>
        <taxon>Pseudomonadota</taxon>
        <taxon>Alphaproteobacteria</taxon>
        <taxon>Hyphomicrobiales</taxon>
        <taxon>Phyllobacteriaceae</taxon>
        <taxon>Mesorhizobium</taxon>
    </lineage>
</organism>
<name>L0KJG2_MESAW</name>
<accession>L0KJG2</accession>
<reference evidence="3" key="1">
    <citation type="submission" date="2012-02" db="EMBL/GenBank/DDBJ databases">
        <title>Complete sequence of Mesorhizobium australicum WSM2073.</title>
        <authorList>
            <person name="Lucas S."/>
            <person name="Han J."/>
            <person name="Lapidus A."/>
            <person name="Cheng J.-F."/>
            <person name="Goodwin L."/>
            <person name="Pitluck S."/>
            <person name="Peters L."/>
            <person name="Gu W."/>
            <person name="Detter J.C."/>
            <person name="Han C."/>
            <person name="Tapia R."/>
            <person name="Land M."/>
            <person name="Hauser L."/>
            <person name="Kyrpides N."/>
            <person name="Ivanova N."/>
            <person name="Pagani I."/>
            <person name="Reeve W.G."/>
            <person name="Howieson J.G."/>
            <person name="Tiwari R.P."/>
            <person name="O'Hara G.W."/>
            <person name="Atkins C.A."/>
            <person name="Ronson C.W."/>
            <person name="Nandasena K.G."/>
            <person name="Woyke T."/>
        </authorList>
    </citation>
    <scope>NUCLEOTIDE SEQUENCE [LARGE SCALE GENOMIC DNA]</scope>
    <source>
        <strain evidence="3">LMG 24608 / HAMBI 3006 / WSM2073</strain>
    </source>
</reference>
<sequence length="52" mass="5643">MLAIIAAAMVLTTVVGGLISAFSIEARHGLHDPTLDQSTPTRRPTPAWRQWS</sequence>
<evidence type="ECO:0000256" key="1">
    <source>
        <dbReference type="SAM" id="MobiDB-lite"/>
    </source>
</evidence>
<keyword evidence="3" id="KW-1185">Reference proteome</keyword>
<dbReference type="EMBL" id="CP003358">
    <property type="protein sequence ID" value="AGB45156.1"/>
    <property type="molecule type" value="Genomic_DNA"/>
</dbReference>
<dbReference type="AlphaFoldDB" id="L0KJG2"/>